<organism evidence="7">
    <name type="scientific">Ornithodoros turicata</name>
    <dbReference type="NCBI Taxonomy" id="34597"/>
    <lineage>
        <taxon>Eukaryota</taxon>
        <taxon>Metazoa</taxon>
        <taxon>Ecdysozoa</taxon>
        <taxon>Arthropoda</taxon>
        <taxon>Chelicerata</taxon>
        <taxon>Arachnida</taxon>
        <taxon>Acari</taxon>
        <taxon>Parasitiformes</taxon>
        <taxon>Ixodida</taxon>
        <taxon>Ixodoidea</taxon>
        <taxon>Argasidae</taxon>
        <taxon>Ornithodorinae</taxon>
        <taxon>Ornithodoros</taxon>
    </lineage>
</organism>
<evidence type="ECO:0000313" key="7">
    <source>
        <dbReference type="EMBL" id="MBY09180.1"/>
    </source>
</evidence>
<evidence type="ECO:0000259" key="6">
    <source>
        <dbReference type="PROSITE" id="PS51021"/>
    </source>
</evidence>
<dbReference type="SUPFAM" id="SSF50044">
    <property type="entry name" value="SH3-domain"/>
    <property type="match status" value="1"/>
</dbReference>
<evidence type="ECO:0000256" key="3">
    <source>
        <dbReference type="PROSITE-ProRule" id="PRU00192"/>
    </source>
</evidence>
<dbReference type="Pfam" id="PF03114">
    <property type="entry name" value="BAR"/>
    <property type="match status" value="1"/>
</dbReference>
<dbReference type="GeneID" id="135368695"/>
<dbReference type="InterPro" id="IPR050384">
    <property type="entry name" value="Endophilin_SH3RF"/>
</dbReference>
<keyword evidence="4" id="KW-0175">Coiled coil</keyword>
<dbReference type="Pfam" id="PF14604">
    <property type="entry name" value="SH3_9"/>
    <property type="match status" value="1"/>
</dbReference>
<dbReference type="CTD" id="37218"/>
<proteinExistence type="inferred from homology"/>
<dbReference type="KEGG" id="oti:135368695"/>
<dbReference type="InterPro" id="IPR001452">
    <property type="entry name" value="SH3_domain"/>
</dbReference>
<dbReference type="PANTHER" id="PTHR14167">
    <property type="entry name" value="SH3 DOMAIN-CONTAINING"/>
    <property type="match status" value="1"/>
</dbReference>
<keyword evidence="2 3" id="KW-0728">SH3 domain</keyword>
<dbReference type="PROSITE" id="PS51021">
    <property type="entry name" value="BAR"/>
    <property type="match status" value="1"/>
</dbReference>
<dbReference type="SUPFAM" id="SSF103657">
    <property type="entry name" value="BAR/IMD domain-like"/>
    <property type="match status" value="1"/>
</dbReference>
<dbReference type="SMART" id="SM00326">
    <property type="entry name" value="SH3"/>
    <property type="match status" value="1"/>
</dbReference>
<dbReference type="GO" id="GO:0016020">
    <property type="term" value="C:membrane"/>
    <property type="evidence" value="ECO:0007669"/>
    <property type="project" value="TreeGrafter"/>
</dbReference>
<comment type="similarity">
    <text evidence="1">Belongs to the endophilin family.</text>
</comment>
<dbReference type="AlphaFoldDB" id="A0A2R5LI23"/>
<dbReference type="CDD" id="cd11802">
    <property type="entry name" value="SH3_Endophilin_B"/>
    <property type="match status" value="1"/>
</dbReference>
<dbReference type="CDD" id="cd07594">
    <property type="entry name" value="BAR_Endophilin_B"/>
    <property type="match status" value="1"/>
</dbReference>
<feature type="domain" description="SH3" evidence="5">
    <location>
        <begin position="287"/>
        <end position="347"/>
    </location>
</feature>
<accession>A0A2R5LI23</accession>
<dbReference type="GO" id="GO:0061024">
    <property type="term" value="P:membrane organization"/>
    <property type="evidence" value="ECO:0007669"/>
    <property type="project" value="TreeGrafter"/>
</dbReference>
<dbReference type="InterPro" id="IPR036028">
    <property type="entry name" value="SH3-like_dom_sf"/>
</dbReference>
<feature type="domain" description="BAR" evidence="6">
    <location>
        <begin position="27"/>
        <end position="258"/>
    </location>
</feature>
<dbReference type="PROSITE" id="PS50002">
    <property type="entry name" value="SH3"/>
    <property type="match status" value="1"/>
</dbReference>
<protein>
    <submittedName>
        <fullName evidence="7">Putative sh3 domain protein sh3glb</fullName>
    </submittedName>
</protein>
<reference evidence="7" key="1">
    <citation type="submission" date="2018-03" db="EMBL/GenBank/DDBJ databases">
        <title>The relapsing fever spirochete Borrelia turicatae persists in the highly oxidative environment of its soft-bodied tick vector.</title>
        <authorList>
            <person name="Bourret T.J."/>
            <person name="Boyle W.K."/>
            <person name="Valenzuela J.G."/>
            <person name="Oliveira F."/>
            <person name="Lopez J.E."/>
        </authorList>
    </citation>
    <scope>NUCLEOTIDE SEQUENCE</scope>
    <source>
        <strain evidence="7">Kansas strain/isolate</strain>
        <tissue evidence="7">Salivary glands</tissue>
    </source>
</reference>
<feature type="coiled-coil region" evidence="4">
    <location>
        <begin position="147"/>
        <end position="184"/>
    </location>
</feature>
<sequence>MDFSVKSFKGLASEAATVFTRAVQYTEEKLGTSDRTELDAHFETLAQRSDRTKFWTERLLSKTEAVIQPNPNVRVEDYLFEKLDKKRERHNNTELLGQDMIDAGTEFGPGTSYGSALIKVGQAQQRLGRAERDFGRSVHTNFAQPLAKFLEGDMKTILRERRLLENKRLDLDAAKNRLRKAKSTDHQADKDVRMCQAEFDRQAEITRLLLEGISSTHANHLQCLSDFVDAQMTYYAQCQQYMADLQKELAGMSIAVGGGSGGNSSAFQSMFSPSSPTGGDIITPATSNRKKARVLYDYDAHDNSELSLIADEVITITQSDTPDADWMIGERGLQRGKVPVAYLEILN</sequence>
<dbReference type="SMART" id="SM00721">
    <property type="entry name" value="BAR"/>
    <property type="match status" value="1"/>
</dbReference>
<name>A0A2R5LI23_9ACAR</name>
<dbReference type="GO" id="GO:0005737">
    <property type="term" value="C:cytoplasm"/>
    <property type="evidence" value="ECO:0007669"/>
    <property type="project" value="InterPro"/>
</dbReference>
<dbReference type="Gene3D" id="2.30.30.40">
    <property type="entry name" value="SH3 Domains"/>
    <property type="match status" value="1"/>
</dbReference>
<dbReference type="Gene3D" id="1.20.1270.60">
    <property type="entry name" value="Arfaptin homology (AH) domain/BAR domain"/>
    <property type="match status" value="1"/>
</dbReference>
<dbReference type="PANTHER" id="PTHR14167:SF76">
    <property type="entry name" value="ENDOPHILIN B, ISOFORM A"/>
    <property type="match status" value="1"/>
</dbReference>
<dbReference type="InterPro" id="IPR004148">
    <property type="entry name" value="BAR_dom"/>
</dbReference>
<dbReference type="EMBL" id="GGLE01005054">
    <property type="protein sequence ID" value="MBY09180.1"/>
    <property type="molecule type" value="Transcribed_RNA"/>
</dbReference>
<evidence type="ECO:0000259" key="5">
    <source>
        <dbReference type="PROSITE" id="PS50002"/>
    </source>
</evidence>
<evidence type="ECO:0000256" key="2">
    <source>
        <dbReference type="ARBA" id="ARBA00022443"/>
    </source>
</evidence>
<dbReference type="RefSeq" id="XP_064458216.1">
    <property type="nucleotide sequence ID" value="XM_064602146.1"/>
</dbReference>
<evidence type="ECO:0000256" key="4">
    <source>
        <dbReference type="SAM" id="Coils"/>
    </source>
</evidence>
<evidence type="ECO:0000256" key="1">
    <source>
        <dbReference type="ARBA" id="ARBA00006697"/>
    </source>
</evidence>
<dbReference type="InterPro" id="IPR027267">
    <property type="entry name" value="AH/BAR_dom_sf"/>
</dbReference>